<protein>
    <submittedName>
        <fullName evidence="1">MFS general substrate transporter</fullName>
    </submittedName>
</protein>
<name>A0ACD3AHY8_9AGAR</name>
<sequence length="471" mass="50842">MADIPQNPPDSRNELVNEATPLVSHQNGVYDRFSRKQKRNIVAMVACCGIIPFFVAGTFIPSIPQVAKDLDTTGAVISFAISLSVFAASVGSLCGSAYSTYYGRRAVYFVGLPLLVVGSFGVAGTHSVPELMIWRFIQAFGAFPAISVGAAVVGDIYTVEERGTAMGIYFSIVLLGPGISPLIGGFMTHYVSWRAMQALLGITTTFLLIWVVVALPETSHPGARGVDKARAEGKKPSWFVNPLRPLALLRSPNILFVSLAGSFVLLTDFVLMVPIAYTIGERYGISNEFLIGACFLPSGAGSMIGAPLAGRLSDRIIIRWRQKRGKWYPEDRLRATLLGALVFTPLSILFCGLLTEYVPGTLGLVLNLICLFFNGIGVDLVLSVSAAYLVDVLQDRSAESLAASDAFRSFVMSFAISAVLPSIDRYGVAVTDAISAISCWLGCGMIWLVIIYGEQMRTWCDIGFKVPTEEN</sequence>
<evidence type="ECO:0000313" key="1">
    <source>
        <dbReference type="EMBL" id="TFK65161.1"/>
    </source>
</evidence>
<organism evidence="1 2">
    <name type="scientific">Pluteus cervinus</name>
    <dbReference type="NCBI Taxonomy" id="181527"/>
    <lineage>
        <taxon>Eukaryota</taxon>
        <taxon>Fungi</taxon>
        <taxon>Dikarya</taxon>
        <taxon>Basidiomycota</taxon>
        <taxon>Agaricomycotina</taxon>
        <taxon>Agaricomycetes</taxon>
        <taxon>Agaricomycetidae</taxon>
        <taxon>Agaricales</taxon>
        <taxon>Pluteineae</taxon>
        <taxon>Pluteaceae</taxon>
        <taxon>Pluteus</taxon>
    </lineage>
</organism>
<proteinExistence type="predicted"/>
<gene>
    <name evidence="1" type="ORF">BDN72DRAFT_845869</name>
</gene>
<reference evidence="1 2" key="1">
    <citation type="journal article" date="2019" name="Nat. Ecol. Evol.">
        <title>Megaphylogeny resolves global patterns of mushroom evolution.</title>
        <authorList>
            <person name="Varga T."/>
            <person name="Krizsan K."/>
            <person name="Foldi C."/>
            <person name="Dima B."/>
            <person name="Sanchez-Garcia M."/>
            <person name="Sanchez-Ramirez S."/>
            <person name="Szollosi G.J."/>
            <person name="Szarkandi J.G."/>
            <person name="Papp V."/>
            <person name="Albert L."/>
            <person name="Andreopoulos W."/>
            <person name="Angelini C."/>
            <person name="Antonin V."/>
            <person name="Barry K.W."/>
            <person name="Bougher N.L."/>
            <person name="Buchanan P."/>
            <person name="Buyck B."/>
            <person name="Bense V."/>
            <person name="Catcheside P."/>
            <person name="Chovatia M."/>
            <person name="Cooper J."/>
            <person name="Damon W."/>
            <person name="Desjardin D."/>
            <person name="Finy P."/>
            <person name="Geml J."/>
            <person name="Haridas S."/>
            <person name="Hughes K."/>
            <person name="Justo A."/>
            <person name="Karasinski D."/>
            <person name="Kautmanova I."/>
            <person name="Kiss B."/>
            <person name="Kocsube S."/>
            <person name="Kotiranta H."/>
            <person name="LaButti K.M."/>
            <person name="Lechner B.E."/>
            <person name="Liimatainen K."/>
            <person name="Lipzen A."/>
            <person name="Lukacs Z."/>
            <person name="Mihaltcheva S."/>
            <person name="Morgado L.N."/>
            <person name="Niskanen T."/>
            <person name="Noordeloos M.E."/>
            <person name="Ohm R.A."/>
            <person name="Ortiz-Santana B."/>
            <person name="Ovrebo C."/>
            <person name="Racz N."/>
            <person name="Riley R."/>
            <person name="Savchenko A."/>
            <person name="Shiryaev A."/>
            <person name="Soop K."/>
            <person name="Spirin V."/>
            <person name="Szebenyi C."/>
            <person name="Tomsovsky M."/>
            <person name="Tulloss R.E."/>
            <person name="Uehling J."/>
            <person name="Grigoriev I.V."/>
            <person name="Vagvolgyi C."/>
            <person name="Papp T."/>
            <person name="Martin F.M."/>
            <person name="Miettinen O."/>
            <person name="Hibbett D.S."/>
            <person name="Nagy L.G."/>
        </authorList>
    </citation>
    <scope>NUCLEOTIDE SEQUENCE [LARGE SCALE GENOMIC DNA]</scope>
    <source>
        <strain evidence="1 2">NL-1719</strain>
    </source>
</reference>
<dbReference type="Proteomes" id="UP000308600">
    <property type="component" value="Unassembled WGS sequence"/>
</dbReference>
<evidence type="ECO:0000313" key="2">
    <source>
        <dbReference type="Proteomes" id="UP000308600"/>
    </source>
</evidence>
<accession>A0ACD3AHY8</accession>
<keyword evidence="2" id="KW-1185">Reference proteome</keyword>
<dbReference type="EMBL" id="ML208446">
    <property type="protein sequence ID" value="TFK65161.1"/>
    <property type="molecule type" value="Genomic_DNA"/>
</dbReference>